<dbReference type="InterPro" id="IPR000415">
    <property type="entry name" value="Nitroreductase-like"/>
</dbReference>
<dbReference type="InterPro" id="IPR010060">
    <property type="entry name" value="NRPS_synth"/>
</dbReference>
<gene>
    <name evidence="8" type="ORF">POL67_33785</name>
</gene>
<organism evidence="8 9">
    <name type="scientific">Polyangium mundeleinium</name>
    <dbReference type="NCBI Taxonomy" id="2995306"/>
    <lineage>
        <taxon>Bacteria</taxon>
        <taxon>Pseudomonadati</taxon>
        <taxon>Myxococcota</taxon>
        <taxon>Polyangia</taxon>
        <taxon>Polyangiales</taxon>
        <taxon>Polyangiaceae</taxon>
        <taxon>Polyangium</taxon>
    </lineage>
</organism>
<evidence type="ECO:0000256" key="4">
    <source>
        <dbReference type="ARBA" id="ARBA00022598"/>
    </source>
</evidence>
<name>A0ABT5EZX0_9BACT</name>
<dbReference type="Gene3D" id="3.40.50.980">
    <property type="match status" value="4"/>
</dbReference>
<dbReference type="InterPro" id="IPR020845">
    <property type="entry name" value="AMP-binding_CS"/>
</dbReference>
<evidence type="ECO:0000256" key="2">
    <source>
        <dbReference type="ARBA" id="ARBA00022450"/>
    </source>
</evidence>
<dbReference type="InterPro" id="IPR036736">
    <property type="entry name" value="ACP-like_sf"/>
</dbReference>
<dbReference type="CDD" id="cd12114">
    <property type="entry name" value="A_NRPS_TlmIV_like"/>
    <property type="match status" value="1"/>
</dbReference>
<comment type="caution">
    <text evidence="8">The sequence shown here is derived from an EMBL/GenBank/DDBJ whole genome shotgun (WGS) entry which is preliminary data.</text>
</comment>
<dbReference type="PROSITE" id="PS00455">
    <property type="entry name" value="AMP_BINDING"/>
    <property type="match status" value="2"/>
</dbReference>
<dbReference type="InterPro" id="IPR000873">
    <property type="entry name" value="AMP-dep_synth/lig_dom"/>
</dbReference>
<dbReference type="InterPro" id="IPR057737">
    <property type="entry name" value="Condensation_MtbB-like"/>
</dbReference>
<dbReference type="CDD" id="cd19543">
    <property type="entry name" value="DCL_NRPS"/>
    <property type="match status" value="1"/>
</dbReference>
<dbReference type="InterPro" id="IPR006162">
    <property type="entry name" value="Ppantetheine_attach_site"/>
</dbReference>
<dbReference type="InterPro" id="IPR041464">
    <property type="entry name" value="TubC_N"/>
</dbReference>
<dbReference type="CDD" id="cd19535">
    <property type="entry name" value="Cyc_NRPS"/>
    <property type="match status" value="1"/>
</dbReference>
<dbReference type="PANTHER" id="PTHR45527">
    <property type="entry name" value="NONRIBOSOMAL PEPTIDE SYNTHETASE"/>
    <property type="match status" value="1"/>
</dbReference>
<dbReference type="Pfam" id="PF18563">
    <property type="entry name" value="TubC_N"/>
    <property type="match status" value="1"/>
</dbReference>
<dbReference type="PROSITE" id="PS50075">
    <property type="entry name" value="CARRIER"/>
    <property type="match status" value="3"/>
</dbReference>
<sequence>MNLTEILLAAEARGVKLRVEGENLVFKAPKGALTPELRQAITDQKAEIISFLRAGDAPARAPIPRASAPETEPAPVSAGPARLWFLDRLVPGSSLYNVHVELRMKGALDRAALEASLAAAAERHAMLRATFPELTGRPSLVIGPHARELPIIDLRAFAGDREAELARRATERAALPFDLARGPLVRPTLIALGDEDHVLLLVQHHIITDGWSLGVLFRDLAELYTSSREGRPARLPELPVRYTDFCRWQEVALQGEGIQRSTVWWKQTLAGLPQLELPASRTAARGPSHAGDACSFTLSAELTAALKELARRESCTLFVALLAAWAILLHRYSQQVDFGIGTVAAGRDLPELANLYGFFANTLVLRCDLSGDPEGVTLLRRLRGVVEAALQHQDVPFDRIVSAAGAARGRDLNPLFRTSFVLENAPLPDLAVPGMSWTVPPERAGGGVDGTTKFELGLMMVETGGRLAGRLEYATDLFDAPAIERMVGHFQVLAEGLVAEPGRRISELPLLTAAERRELSTWNETAMAVPTDRCVHELFEAQATRTPDAVAVVFEDRALTYRALDERANQLAHHLRSLGVGPEVLVGLCVERSAEMVVGVLGILKAGGAYVPLDPRYPADRLAFMIDDARVAVLLTEARSSQPAPARAARVVRIDVDAAEIAAWPVTAPPPLATADHLSNVIYTSGSTGRPKGVELLHRAMVNVLHATAARHGIAASDHLLAVNNISFDFAGLDIFLPLMAGARLEIAPRALALDGAALARRLDESSSITIMQATPSTWQMLVDAGWKGRPSFRLVAGGEAVSRELRDCLVARAGAVWNIYGPTETTIFSCTQKLDATDGPVLIGPAIANTRLHVLDPRGAPVPVGVTGELFIGGAGLARGYLGRPELTAERFVPDPFSPGERLYRTGDLVRFRPDGALEFVGRADHQVKIRGHRIELGEIEAALSAHPDVRSCVVVPQDIAGDRRLVAYVVLGEPNPSQRALRDHLKATLPDFMVPSAFVVLPALPMSPNGKVDRIRLPAPTVARDEAAEPPAAEESELERTIREIWQDVLGIPSVGLTDNFFDAGGHSLLLTRVRARLQQALGRELTIVELFEHPTIASLARHLAPLPVATGEIAGLPPLELEPDARHLPFELTPLQLAYWVGRGSFYELGGVASHAYSELDLRGLDVARLERALDKVITRHDMLRAVIDADGRQVVLAEVPRFTIELVEPPSEARLLELRDAMSHRVMPADRWPLFELRAAHLGEGVVRLFIGLDALIADMHSIQVILQEVVRCYSDEAAELAPLGLTFRDCVRWSTEALRSERGERDWAYWRARTGTLPPGPELPLAVPPEAIGVPRFEHHARRLDAATWSALEARTTRHGLTPSNVLLTAFSEVLGAYSRSPRFTVNLTYFNRPPVHAEIGQIVGDFTSVLLVEVDLTGGTSFLARARRQQHRLLESMDHALVSGVDVMRELARQRGAKAARFPVVFTSGLGVGELLGDQVMSGVELVGEPYGIAQTPQVWLDHQVFELRGELQINWDVVAGLFPAGMIDVMIDAYLDLIRALAERDEAWTAPDLVATPRRERERFAAINATAGATGDGLLHDLIEAQAGRCPDALAVVDAERRLTYRELVSLGRRLGRELRAREVARDELVAIVMDKGWEQVVGALGVLHGGGAYLPIAAELPEARRDELLAQGGVRVVLTQRRLAASAWPAGVTVIAIGEGEPWMAHDAGPLSPLRTPADLAYVIFTSGSTGRPKGVAIEHRSALNTILDVNEQYAVGPADRVFGLSSLSFDLSVWDVFGVLGAGGTLVLPEPGALRDPERWLSWLRDEGVTIWNSVPALLEMLVEHAEALPGTLRLALLSGDWIPVTLPERVRACAPGCRVVSLGGATEASIWSIWYPIDRVDPSWVSIPYGRPMRNQTFHVLDERLHPRPVGVAGELYIGGIGLARGYYGDPVQTAERFVTHPMTGERLYRTGDLGRWQPEGTIEFLGRQDHQVKIGGYRIELGEIEHHLLQHPQVRRALVDARGERHARRLVAYVEPGDEQRLVPEAVQRWLAERLPGYMVPAQVQVLSALPLTSNGKVDRAALAGLDLGEAKVEPSTKVQAPGFERARHKLEAGFAFDAASGARGAALDLPSATLASPWPRKSYRTFEGEAPRADALHRIATTAPRRSGAPVALDRELVGGLLGVLAPVASDRDPFPKYRYASAGSLYAVHAIVDVPDGIAGLARGRYGYDRVRHCLVALGSLAAEAPFAVHLAVERGRIEARYGELAEALTCLDGGYLAELLIERAAELGVALADTLVATVAPPGLTPLCRLGLAEPRRPSEAPPLGTWLVVRHDLAELPRGIYRLGAAPASPWERLGAQALADEDFPHNEAIAAGAPAALLLIGAPGPETRHQAGRLGQRWMERAAGLGVGMCPVGRVSRGPLGSLLEPGQEIVHAFLVGGITAEQARAEQSSEPHRTAPRVAAPPHDRDELAARIAMIAAERLGVATVELDRSLFDQGASSIGMVQIHRRLRDELGLKFPIVELFNHSTIAALVQYLDPPSLCDDGAAPAAPAGDPWADRLSAEQEGLWFIQHSAPDHAGYNVAVALRIESESEHAPVLRRALQALVDRHAPLRTSYPEVDGVPRARIHADRAAPLVEIEAEGQGVAEVLRAAAVVQQRPFDLAVEGAFRACLYRMGPRESVLLLCIHHIAIDAWSVAVMLRELVRLYAADGGPNPLPEVEHTYQQFVRWQRDLLAQRADELRHVWLDELAGAPLVLDLPTDRARTAGRPFLVETRRHVLGAALTDELRRLAQSQRTFLATILLAAYEVLLHRYTGQEDLCVGFGVTRRDRAELAGTFGYMVNQLVIRSRLDASDPPDFLSLAHATRDRVLAAMDRQDYPFPWLVKDLLTSRDPSRAPVFQAALVFQGEAPDAEGGLMTGAPVLAGGARFSVVHARQAASELDLLLEVIEGQGGLTLDLHYSADLFDAGTIDRLARHLERLLEAAVADPGCSVARLPMLTDDERHQLLVAWNRTDAPFSSEACIHELFEAHVDRAPDAPALVDLCDPADPAAGPHGAAITYRELDQRANRIAHRLIRAGVGPEVRVGVYLRRGADLIACLLGVLKAGGAFVVLDPEHPRSHLAFLLEDAGAPVVLTHASLRAALPETPAHVIEIDHELAGEPGSRPRRRATPTSLAYLLYTSGSTGRPNGVLIEHRGLVNAIEAFIRIMETGPGARHAHALSLNFDGALGHLFTALCSGGAVYLAPREGEHLGGLVELMAREAITHIVLVPSVLAALPDAELPALQTLLVGGERCTAELVARWGRRRRFINVYGPTEATILATATRCVADGATPSIGRPLPNLATYVVDRFGQLAPPGVVGELWLGGVGVARGYFKRPELTARKFIDNPFGTGRLYRTGDLVRLRGGGDRPPVLEFVGRADHQVKIRGHRIELGAVESALRASSQVREAVAIVRDAEGASPRLVAYVTLVHPTPPDDPTPGHRHRELAAELIRELREALPPYMVPAAVVVLPALPLTLNGKVDVRALPPPERSPGTPEEPAEPRTEPERKLAQVWREVLGLERIGIHDNFFELGGDSIRSIQVISKAQELGIALRAAHIFEHQTIAQLAAVVGAQAASADQGAVFGPAPLTAIQRWFFAQDRSAPNHFNQAFLLETPADVDPDLLRQALQHVQSHHDALRMRFVLRGSSWLQEGLASLDAVAFEVVDLSSLAAGAQRAAMDLVAARLQGSLDLSAGPVMRAALFTLGSPGTGTDRSGRLLWVIHHLVVDAVSWRVLIPDLSTAYQQLAAGQAVRLPAKTTSFKRWAERVTAYARTAAFEEERAILALAPPAALPVDRPTGRNRRESAAEVVVSLSPEETRTLIADALRPYNLGVQDVLLTALARTVARWTGSLDVWIDLEGHGREELFDDVDLSRTVGWFTSLFPVRLRLPDGDDPAAALVAVKEQLRAVPRRGIGYGLLRYLNDEGAALPWPAPQINFNYLGHLGGERDAAGGLRLTWESAGPREAGGGTRSHVLEVNAVVAGDRLAVIFGYSRDLHEAATVERLASELVEELGCLLRHGMAPGAGGFTPSDFPFAGLLPQELRVVQGRLGETGRSKLEAIYPLTSFQREILFETLNAGWSRMYMTQAALTFEGALDVAALRSAWEQVVRRHPLLRSCFLWDGLTAPVQVVLRDVPVPWDERDWRGVPDQEARLAVLGDELVARGLPLDAAPIMRLTLIRTADERYELRYDCHHVLTDGWSLGVILRDLFEAYQDARGGRLPGVAGAGTRVAGSYDSYLGFLGRQDLERSRTFWRRALHGVEAPTPLVMERSQPAGAHRVCVHQIHLDEGTTARLRAVADAEHITLHTMLDGAWALLLGRSSGREDVLFGTTSSGREVGVPGIEDLVGLFINVLPTRVRIEERQDVWTWLRRLQAEQVEAREHQHLSLAELQRAAAVPAESPLFRTMVVFENYPLDLRIFGSAGLTVKLGFAAGGPTHYALAVVGMPGPGLDIYIQYDLARFDAESIGRLVVGLEQLLRGMIGTPAPTLRALLALLGDDAWPSSASSPS</sequence>
<comment type="cofactor">
    <cofactor evidence="1">
        <name>pantetheine 4'-phosphate</name>
        <dbReference type="ChEBI" id="CHEBI:47942"/>
    </cofactor>
</comment>
<dbReference type="PROSITE" id="PS00012">
    <property type="entry name" value="PHOSPHOPANTETHEINE"/>
    <property type="match status" value="2"/>
</dbReference>
<keyword evidence="2" id="KW-0596">Phosphopantetheine</keyword>
<dbReference type="RefSeq" id="WP_271924733.1">
    <property type="nucleotide sequence ID" value="NZ_JAQNDO010000001.1"/>
</dbReference>
<dbReference type="Proteomes" id="UP001221411">
    <property type="component" value="Unassembled WGS sequence"/>
</dbReference>
<feature type="domain" description="Carrier" evidence="7">
    <location>
        <begin position="2460"/>
        <end position="2535"/>
    </location>
</feature>
<dbReference type="Gene3D" id="3.30.559.10">
    <property type="entry name" value="Chloramphenicol acetyltransferase-like domain"/>
    <property type="match status" value="5"/>
</dbReference>
<dbReference type="Gene3D" id="3.30.300.30">
    <property type="match status" value="3"/>
</dbReference>
<dbReference type="SMART" id="SM00823">
    <property type="entry name" value="PKS_PP"/>
    <property type="match status" value="3"/>
</dbReference>
<dbReference type="InterPro" id="IPR042099">
    <property type="entry name" value="ANL_N_sf"/>
</dbReference>
<dbReference type="NCBIfam" id="TIGR01733">
    <property type="entry name" value="AA-adenyl-dom"/>
    <property type="match status" value="3"/>
</dbReference>
<dbReference type="InterPro" id="IPR001242">
    <property type="entry name" value="Condensation_dom"/>
</dbReference>
<dbReference type="NCBIfam" id="NF003417">
    <property type="entry name" value="PRK04813.1"/>
    <property type="match status" value="3"/>
</dbReference>
<dbReference type="InterPro" id="IPR044894">
    <property type="entry name" value="TubC_N_sf"/>
</dbReference>
<dbReference type="SUPFAM" id="SSF52777">
    <property type="entry name" value="CoA-dependent acyltransferases"/>
    <property type="match status" value="10"/>
</dbReference>
<dbReference type="SMART" id="SM01294">
    <property type="entry name" value="PKS_PP_betabranch"/>
    <property type="match status" value="1"/>
</dbReference>
<evidence type="ECO:0000256" key="3">
    <source>
        <dbReference type="ARBA" id="ARBA00022553"/>
    </source>
</evidence>
<keyword evidence="9" id="KW-1185">Reference proteome</keyword>
<evidence type="ECO:0000256" key="5">
    <source>
        <dbReference type="ARBA" id="ARBA00022737"/>
    </source>
</evidence>
<dbReference type="Gene3D" id="1.10.10.1830">
    <property type="entry name" value="Non-ribosomal peptide synthase, adenylation domain"/>
    <property type="match status" value="1"/>
</dbReference>
<feature type="region of interest" description="Disordered" evidence="6">
    <location>
        <begin position="3518"/>
        <end position="3543"/>
    </location>
</feature>
<dbReference type="Gene3D" id="3.40.50.12780">
    <property type="entry name" value="N-terminal domain of ligase-like"/>
    <property type="match status" value="1"/>
</dbReference>
<dbReference type="Gene3D" id="3.30.559.30">
    <property type="entry name" value="Nonribosomal peptide synthetase, condensation domain"/>
    <property type="match status" value="5"/>
</dbReference>
<dbReference type="CDD" id="cd12116">
    <property type="entry name" value="A_NRPS_Ta1_like"/>
    <property type="match status" value="1"/>
</dbReference>
<feature type="domain" description="Carrier" evidence="7">
    <location>
        <begin position="1035"/>
        <end position="1110"/>
    </location>
</feature>
<evidence type="ECO:0000259" key="7">
    <source>
        <dbReference type="PROSITE" id="PS50075"/>
    </source>
</evidence>
<evidence type="ECO:0000313" key="8">
    <source>
        <dbReference type="EMBL" id="MDC0746350.1"/>
    </source>
</evidence>
<dbReference type="InterPro" id="IPR045851">
    <property type="entry name" value="AMP-bd_C_sf"/>
</dbReference>
<dbReference type="Pfam" id="PF13193">
    <property type="entry name" value="AMP-binding_C"/>
    <property type="match status" value="3"/>
</dbReference>
<dbReference type="InterPro" id="IPR009081">
    <property type="entry name" value="PP-bd_ACP"/>
</dbReference>
<protein>
    <submittedName>
        <fullName evidence="8">Amino acid adenylation domain-containing protein</fullName>
    </submittedName>
</protein>
<dbReference type="InterPro" id="IPR020806">
    <property type="entry name" value="PKS_PP-bd"/>
</dbReference>
<dbReference type="Pfam" id="PF00668">
    <property type="entry name" value="Condensation"/>
    <property type="match status" value="5"/>
</dbReference>
<dbReference type="EMBL" id="JAQNDO010000001">
    <property type="protein sequence ID" value="MDC0746350.1"/>
    <property type="molecule type" value="Genomic_DNA"/>
</dbReference>
<dbReference type="InterPro" id="IPR010071">
    <property type="entry name" value="AA_adenyl_dom"/>
</dbReference>
<dbReference type="Pfam" id="PF00550">
    <property type="entry name" value="PP-binding"/>
    <property type="match status" value="3"/>
</dbReference>
<reference evidence="8 9" key="1">
    <citation type="submission" date="2022-11" db="EMBL/GenBank/DDBJ databases">
        <title>Minimal conservation of predation-associated metabolite biosynthetic gene clusters underscores biosynthetic potential of Myxococcota including descriptions for ten novel species: Archangium lansinium sp. nov., Myxococcus landrumus sp. nov., Nannocystis bai.</title>
        <authorList>
            <person name="Ahearne A."/>
            <person name="Stevens C."/>
            <person name="Dowd S."/>
        </authorList>
    </citation>
    <scope>NUCLEOTIDE SEQUENCE [LARGE SCALE GENOMIC DNA]</scope>
    <source>
        <strain evidence="8 9">RJM3</strain>
    </source>
</reference>
<dbReference type="SUPFAM" id="SSF56801">
    <property type="entry name" value="Acetyl-CoA synthetase-like"/>
    <property type="match status" value="3"/>
</dbReference>
<dbReference type="NCBIfam" id="TIGR01720">
    <property type="entry name" value="NRPS-para261"/>
    <property type="match status" value="1"/>
</dbReference>
<keyword evidence="4" id="KW-0436">Ligase</keyword>
<dbReference type="InterPro" id="IPR023213">
    <property type="entry name" value="CAT-like_dom_sf"/>
</dbReference>
<dbReference type="Gene3D" id="2.30.38.10">
    <property type="entry name" value="Luciferase, Domain 3"/>
    <property type="match status" value="2"/>
</dbReference>
<evidence type="ECO:0000313" key="9">
    <source>
        <dbReference type="Proteomes" id="UP001221411"/>
    </source>
</evidence>
<dbReference type="SUPFAM" id="SSF47336">
    <property type="entry name" value="ACP-like"/>
    <property type="match status" value="3"/>
</dbReference>
<dbReference type="CDD" id="cd19531">
    <property type="entry name" value="LCL_NRPS-like"/>
    <property type="match status" value="2"/>
</dbReference>
<evidence type="ECO:0000256" key="1">
    <source>
        <dbReference type="ARBA" id="ARBA00001957"/>
    </source>
</evidence>
<evidence type="ECO:0000256" key="6">
    <source>
        <dbReference type="SAM" id="MobiDB-lite"/>
    </source>
</evidence>
<keyword evidence="3" id="KW-0597">Phosphoprotein</keyword>
<dbReference type="CDD" id="cd19534">
    <property type="entry name" value="E_NRPS"/>
    <property type="match status" value="1"/>
</dbReference>
<proteinExistence type="predicted"/>
<dbReference type="Gene3D" id="1.10.1200.10">
    <property type="entry name" value="ACP-like"/>
    <property type="match status" value="3"/>
</dbReference>
<dbReference type="Gene3D" id="3.40.109.10">
    <property type="entry name" value="NADH Oxidase"/>
    <property type="match status" value="1"/>
</dbReference>
<keyword evidence="5" id="KW-0677">Repeat</keyword>
<feature type="domain" description="Carrier" evidence="7">
    <location>
        <begin position="3536"/>
        <end position="3610"/>
    </location>
</feature>
<dbReference type="InterPro" id="IPR025110">
    <property type="entry name" value="AMP-bd_C"/>
</dbReference>
<dbReference type="Pfam" id="PF00501">
    <property type="entry name" value="AMP-binding"/>
    <property type="match status" value="3"/>
</dbReference>
<dbReference type="PANTHER" id="PTHR45527:SF1">
    <property type="entry name" value="FATTY ACID SYNTHASE"/>
    <property type="match status" value="1"/>
</dbReference>
<dbReference type="CDD" id="cd05930">
    <property type="entry name" value="A_NRPS"/>
    <property type="match status" value="1"/>
</dbReference>
<accession>A0ABT5EZX0</accession>